<dbReference type="OrthoDB" id="9799990at2"/>
<keyword evidence="3 6" id="KW-0812">Transmembrane</keyword>
<keyword evidence="4 6" id="KW-1133">Transmembrane helix</keyword>
<evidence type="ECO:0000256" key="3">
    <source>
        <dbReference type="ARBA" id="ARBA00022692"/>
    </source>
</evidence>
<comment type="subcellular location">
    <subcellularLocation>
        <location evidence="1">Cell membrane</location>
        <topology evidence="1">Multi-pass membrane protein</topology>
    </subcellularLocation>
</comment>
<dbReference type="CDD" id="cd06579">
    <property type="entry name" value="TM_PBP1_transp_AraH_like"/>
    <property type="match status" value="1"/>
</dbReference>
<evidence type="ECO:0000256" key="4">
    <source>
        <dbReference type="ARBA" id="ARBA00022989"/>
    </source>
</evidence>
<name>A0A158E064_9BURK</name>
<reference evidence="7" key="1">
    <citation type="submission" date="2016-01" db="EMBL/GenBank/DDBJ databases">
        <authorList>
            <person name="Peeters C."/>
        </authorList>
    </citation>
    <scope>NUCLEOTIDE SEQUENCE</scope>
    <source>
        <strain evidence="7">LMG 29321</strain>
    </source>
</reference>
<feature type="transmembrane region" description="Helical" evidence="6">
    <location>
        <begin position="142"/>
        <end position="160"/>
    </location>
</feature>
<keyword evidence="2" id="KW-1003">Cell membrane</keyword>
<protein>
    <submittedName>
        <fullName evidence="7">Ribose ABC transporter permease</fullName>
    </submittedName>
</protein>
<evidence type="ECO:0000256" key="2">
    <source>
        <dbReference type="ARBA" id="ARBA00022475"/>
    </source>
</evidence>
<dbReference type="GO" id="GO:0022857">
    <property type="term" value="F:transmembrane transporter activity"/>
    <property type="evidence" value="ECO:0007669"/>
    <property type="project" value="InterPro"/>
</dbReference>
<evidence type="ECO:0000256" key="6">
    <source>
        <dbReference type="SAM" id="Phobius"/>
    </source>
</evidence>
<feature type="transmembrane region" description="Helical" evidence="6">
    <location>
        <begin position="90"/>
        <end position="108"/>
    </location>
</feature>
<proteinExistence type="predicted"/>
<gene>
    <name evidence="7" type="ORF">AWB78_05907</name>
</gene>
<dbReference type="GO" id="GO:0005886">
    <property type="term" value="C:plasma membrane"/>
    <property type="evidence" value="ECO:0007669"/>
    <property type="project" value="UniProtKB-SubCell"/>
</dbReference>
<evidence type="ECO:0000256" key="5">
    <source>
        <dbReference type="ARBA" id="ARBA00023136"/>
    </source>
</evidence>
<feature type="transmembrane region" description="Helical" evidence="6">
    <location>
        <begin position="264"/>
        <end position="280"/>
    </location>
</feature>
<sequence length="342" mass="35036">MRHVPTRNQAEAVQRLPHPAGALPSPRKLPAIGEFSWIWIGLVLLFVISALVAPGTMTRGSILAMLPFAGILAIVATGQTLVIQQRGLDMSAVGMVSLAGVLMARTGFGFDSIVLAAVFTVAVGALVGMINGALVSRVAITPLVATLAVNALLIGVVRSLTGNVPVNVPPIMQTISHAQYLGLPANVLFAVVFVVAAWIITRKTSIGRRFVAVGVNPRAAEAAGVRVLKYQIGAYVASAVCFSAAGMLLAGFIGSASASSGNDYLMPAIAAVVVGGTPFTGGKGSVIASAVAALFMAQLGQMVLALGAGTSVQLLVQACAILLATTVRYLPSAVKTLRSMKR</sequence>
<feature type="transmembrane region" description="Helical" evidence="6">
    <location>
        <begin position="37"/>
        <end position="56"/>
    </location>
</feature>
<dbReference type="InterPro" id="IPR001851">
    <property type="entry name" value="ABC_transp_permease"/>
</dbReference>
<dbReference type="AlphaFoldDB" id="A0A158E064"/>
<accession>A0A158E064</accession>
<feature type="transmembrane region" description="Helical" evidence="6">
    <location>
        <begin position="114"/>
        <end position="135"/>
    </location>
</feature>
<dbReference type="Proteomes" id="UP000071859">
    <property type="component" value="Unassembled WGS sequence"/>
</dbReference>
<feature type="transmembrane region" description="Helical" evidence="6">
    <location>
        <begin position="314"/>
        <end position="331"/>
    </location>
</feature>
<dbReference type="EMBL" id="FCOX02000041">
    <property type="protein sequence ID" value="SAL00218.1"/>
    <property type="molecule type" value="Genomic_DNA"/>
</dbReference>
<organism evidence="7 8">
    <name type="scientific">Caballeronia calidae</name>
    <dbReference type="NCBI Taxonomy" id="1777139"/>
    <lineage>
        <taxon>Bacteria</taxon>
        <taxon>Pseudomonadati</taxon>
        <taxon>Pseudomonadota</taxon>
        <taxon>Betaproteobacteria</taxon>
        <taxon>Burkholderiales</taxon>
        <taxon>Burkholderiaceae</taxon>
        <taxon>Caballeronia</taxon>
    </lineage>
</organism>
<feature type="transmembrane region" description="Helical" evidence="6">
    <location>
        <begin position="62"/>
        <end position="83"/>
    </location>
</feature>
<dbReference type="Pfam" id="PF02653">
    <property type="entry name" value="BPD_transp_2"/>
    <property type="match status" value="1"/>
</dbReference>
<evidence type="ECO:0000313" key="7">
    <source>
        <dbReference type="EMBL" id="SAL00218.1"/>
    </source>
</evidence>
<comment type="caution">
    <text evidence="7">The sequence shown here is derived from an EMBL/GenBank/DDBJ whole genome shotgun (WGS) entry which is preliminary data.</text>
</comment>
<feature type="transmembrane region" description="Helical" evidence="6">
    <location>
        <begin position="180"/>
        <end position="200"/>
    </location>
</feature>
<dbReference type="PANTHER" id="PTHR32196">
    <property type="entry name" value="ABC TRANSPORTER PERMEASE PROTEIN YPHD-RELATED-RELATED"/>
    <property type="match status" value="1"/>
</dbReference>
<keyword evidence="5 6" id="KW-0472">Membrane</keyword>
<feature type="transmembrane region" description="Helical" evidence="6">
    <location>
        <begin position="234"/>
        <end position="258"/>
    </location>
</feature>
<evidence type="ECO:0000313" key="8">
    <source>
        <dbReference type="Proteomes" id="UP000071859"/>
    </source>
</evidence>
<keyword evidence="8" id="KW-1185">Reference proteome</keyword>
<evidence type="ECO:0000256" key="1">
    <source>
        <dbReference type="ARBA" id="ARBA00004651"/>
    </source>
</evidence>